<dbReference type="InterPro" id="IPR029060">
    <property type="entry name" value="PIN-like_dom_sf"/>
</dbReference>
<dbReference type="GO" id="GO:0090729">
    <property type="term" value="F:toxin activity"/>
    <property type="evidence" value="ECO:0007669"/>
    <property type="project" value="UniProtKB-KW"/>
</dbReference>
<dbReference type="Pfam" id="PF01850">
    <property type="entry name" value="PIN"/>
    <property type="match status" value="1"/>
</dbReference>
<evidence type="ECO:0000256" key="1">
    <source>
        <dbReference type="ARBA" id="ARBA00001946"/>
    </source>
</evidence>
<organism evidence="10 11">
    <name type="scientific">Nonomuraea muscovyensis</name>
    <dbReference type="NCBI Taxonomy" id="1124761"/>
    <lineage>
        <taxon>Bacteria</taxon>
        <taxon>Bacillati</taxon>
        <taxon>Actinomycetota</taxon>
        <taxon>Actinomycetes</taxon>
        <taxon>Streptosporangiales</taxon>
        <taxon>Streptosporangiaceae</taxon>
        <taxon>Nonomuraea</taxon>
    </lineage>
</organism>
<dbReference type="SUPFAM" id="SSF88723">
    <property type="entry name" value="PIN domain-like"/>
    <property type="match status" value="1"/>
</dbReference>
<evidence type="ECO:0000256" key="4">
    <source>
        <dbReference type="ARBA" id="ARBA00022723"/>
    </source>
</evidence>
<dbReference type="EC" id="3.1.-.-" evidence="8"/>
<accession>A0A7X0BZ40</accession>
<dbReference type="Proteomes" id="UP000583800">
    <property type="component" value="Unassembled WGS sequence"/>
</dbReference>
<feature type="binding site" evidence="8">
    <location>
        <position position="100"/>
    </location>
    <ligand>
        <name>Mg(2+)</name>
        <dbReference type="ChEBI" id="CHEBI:18420"/>
    </ligand>
</feature>
<gene>
    <name evidence="8" type="primary">vapC</name>
    <name evidence="10" type="ORF">FHU36_000173</name>
</gene>
<feature type="binding site" evidence="8">
    <location>
        <position position="4"/>
    </location>
    <ligand>
        <name>Mg(2+)</name>
        <dbReference type="ChEBI" id="CHEBI:18420"/>
    </ligand>
</feature>
<dbReference type="InterPro" id="IPR022907">
    <property type="entry name" value="VapC_family"/>
</dbReference>
<evidence type="ECO:0000256" key="7">
    <source>
        <dbReference type="ARBA" id="ARBA00038093"/>
    </source>
</evidence>
<dbReference type="RefSeq" id="WP_185081903.1">
    <property type="nucleotide sequence ID" value="NZ_JACHJB010000001.1"/>
</dbReference>
<dbReference type="CDD" id="cd09871">
    <property type="entry name" value="PIN_MtVapC28-VapC30-like"/>
    <property type="match status" value="1"/>
</dbReference>
<comment type="cofactor">
    <cofactor evidence="1 8">
        <name>Mg(2+)</name>
        <dbReference type="ChEBI" id="CHEBI:18420"/>
    </cofactor>
</comment>
<dbReference type="GO" id="GO:0004540">
    <property type="term" value="F:RNA nuclease activity"/>
    <property type="evidence" value="ECO:0007669"/>
    <property type="project" value="InterPro"/>
</dbReference>
<keyword evidence="2 8" id="KW-1277">Toxin-antitoxin system</keyword>
<dbReference type="GO" id="GO:0016787">
    <property type="term" value="F:hydrolase activity"/>
    <property type="evidence" value="ECO:0007669"/>
    <property type="project" value="UniProtKB-KW"/>
</dbReference>
<keyword evidence="3 8" id="KW-0540">Nuclease</keyword>
<proteinExistence type="inferred from homology"/>
<comment type="caution">
    <text evidence="10">The sequence shown here is derived from an EMBL/GenBank/DDBJ whole genome shotgun (WGS) entry which is preliminary data.</text>
</comment>
<dbReference type="EMBL" id="JACHJB010000001">
    <property type="protein sequence ID" value="MBB6343664.1"/>
    <property type="molecule type" value="Genomic_DNA"/>
</dbReference>
<evidence type="ECO:0000313" key="11">
    <source>
        <dbReference type="Proteomes" id="UP000583800"/>
    </source>
</evidence>
<dbReference type="Gene3D" id="3.40.50.1010">
    <property type="entry name" value="5'-nuclease"/>
    <property type="match status" value="1"/>
</dbReference>
<evidence type="ECO:0000256" key="5">
    <source>
        <dbReference type="ARBA" id="ARBA00022801"/>
    </source>
</evidence>
<keyword evidence="5 8" id="KW-0378">Hydrolase</keyword>
<evidence type="ECO:0000256" key="2">
    <source>
        <dbReference type="ARBA" id="ARBA00022649"/>
    </source>
</evidence>
<keyword evidence="11" id="KW-1185">Reference proteome</keyword>
<keyword evidence="4 8" id="KW-0479">Metal-binding</keyword>
<dbReference type="AlphaFoldDB" id="A0A7X0BZ40"/>
<reference evidence="10 11" key="1">
    <citation type="submission" date="2020-08" db="EMBL/GenBank/DDBJ databases">
        <title>Sequencing the genomes of 1000 actinobacteria strains.</title>
        <authorList>
            <person name="Klenk H.-P."/>
        </authorList>
    </citation>
    <scope>NUCLEOTIDE SEQUENCE [LARGE SCALE GENOMIC DNA]</scope>
    <source>
        <strain evidence="10 11">DSM 45913</strain>
    </source>
</reference>
<evidence type="ECO:0000256" key="6">
    <source>
        <dbReference type="ARBA" id="ARBA00022842"/>
    </source>
</evidence>
<keyword evidence="8" id="KW-0800">Toxin</keyword>
<sequence>MIIDTSAIVAILNGEPDATDLAVAIRDAPARRMSAATYVELAAAVERSRDPAASRLLDDFLARMRIEIMPVTPEQAQIARRAYWDYGKGSGHKAGLNFGDCFSYALARDRHESLLFKGDDFTHTDATPAL</sequence>
<evidence type="ECO:0000256" key="3">
    <source>
        <dbReference type="ARBA" id="ARBA00022722"/>
    </source>
</evidence>
<dbReference type="HAMAP" id="MF_00265">
    <property type="entry name" value="VapC_Nob1"/>
    <property type="match status" value="1"/>
</dbReference>
<comment type="similarity">
    <text evidence="7 8">Belongs to the PINc/VapC protein family.</text>
</comment>
<protein>
    <recommendedName>
        <fullName evidence="8">Ribonuclease VapC</fullName>
        <shortName evidence="8">RNase VapC</shortName>
        <ecNumber evidence="8">3.1.-.-</ecNumber>
    </recommendedName>
    <alternativeName>
        <fullName evidence="8">Toxin VapC</fullName>
    </alternativeName>
</protein>
<dbReference type="PANTHER" id="PTHR33653:SF1">
    <property type="entry name" value="RIBONUCLEASE VAPC2"/>
    <property type="match status" value="1"/>
</dbReference>
<dbReference type="GO" id="GO:0000287">
    <property type="term" value="F:magnesium ion binding"/>
    <property type="evidence" value="ECO:0007669"/>
    <property type="project" value="UniProtKB-UniRule"/>
</dbReference>
<keyword evidence="6 8" id="KW-0460">Magnesium</keyword>
<evidence type="ECO:0000256" key="8">
    <source>
        <dbReference type="HAMAP-Rule" id="MF_00265"/>
    </source>
</evidence>
<comment type="function">
    <text evidence="8">Toxic component of a toxin-antitoxin (TA) system. An RNase.</text>
</comment>
<dbReference type="InterPro" id="IPR002716">
    <property type="entry name" value="PIN_dom"/>
</dbReference>
<feature type="domain" description="PIN" evidence="9">
    <location>
        <begin position="1"/>
        <end position="125"/>
    </location>
</feature>
<dbReference type="InterPro" id="IPR050556">
    <property type="entry name" value="Type_II_TA_system_RNase"/>
</dbReference>
<dbReference type="PANTHER" id="PTHR33653">
    <property type="entry name" value="RIBONUCLEASE VAPC2"/>
    <property type="match status" value="1"/>
</dbReference>
<evidence type="ECO:0000259" key="9">
    <source>
        <dbReference type="Pfam" id="PF01850"/>
    </source>
</evidence>
<name>A0A7X0BZ40_9ACTN</name>
<evidence type="ECO:0000313" key="10">
    <source>
        <dbReference type="EMBL" id="MBB6343664.1"/>
    </source>
</evidence>